<dbReference type="Gene3D" id="3.90.180.10">
    <property type="entry name" value="Medium-chain alcohol dehydrogenases, catalytic domain"/>
    <property type="match status" value="1"/>
</dbReference>
<dbReference type="Pfam" id="PF00107">
    <property type="entry name" value="ADH_zinc_N"/>
    <property type="match status" value="1"/>
</dbReference>
<evidence type="ECO:0000259" key="2">
    <source>
        <dbReference type="Pfam" id="PF00107"/>
    </source>
</evidence>
<dbReference type="OrthoDB" id="1879366at2759"/>
<keyword evidence="1" id="KW-0560">Oxidoreductase</keyword>
<feature type="domain" description="Alcohol dehydrogenase-like C-terminal" evidence="2">
    <location>
        <begin position="1"/>
        <end position="126"/>
    </location>
</feature>
<dbReference type="InterPro" id="IPR013149">
    <property type="entry name" value="ADH-like_C"/>
</dbReference>
<name>A0A4D9DBJ3_9SAUR</name>
<dbReference type="STRING" id="55544.A0A4D9DBJ3"/>
<reference evidence="3 4" key="2">
    <citation type="submission" date="2019-04" db="EMBL/GenBank/DDBJ databases">
        <title>The genome sequence of big-headed turtle.</title>
        <authorList>
            <person name="Gong S."/>
        </authorList>
    </citation>
    <scope>NUCLEOTIDE SEQUENCE [LARGE SCALE GENOMIC DNA]</scope>
    <source>
        <strain evidence="3">DO16091913</strain>
        <tissue evidence="3">Muscle</tissue>
    </source>
</reference>
<sequence length="168" mass="18289">MATAIARHAGARHVVVTDISDYRLSLATAAGANAVINVAHTPLNTVQHELGMKEGFDIGLEMSGAPTALTDMIENMNHGGRIAMLGLPHGDITIDWGKMITHMLTIKGIYGREMYETWYAMSQMMATSPLLRDTVSAVITHRYPAEDFEEAFAAARTGQCGKVVLNWD</sequence>
<dbReference type="PANTHER" id="PTHR43401">
    <property type="entry name" value="L-THREONINE 3-DEHYDROGENASE"/>
    <property type="match status" value="1"/>
</dbReference>
<dbReference type="EMBL" id="QXTE01017870">
    <property type="protein sequence ID" value="TFJ95006.1"/>
    <property type="molecule type" value="Genomic_DNA"/>
</dbReference>
<dbReference type="SUPFAM" id="SSF51735">
    <property type="entry name" value="NAD(P)-binding Rossmann-fold domains"/>
    <property type="match status" value="1"/>
</dbReference>
<dbReference type="InterPro" id="IPR050129">
    <property type="entry name" value="Zn_alcohol_dh"/>
</dbReference>
<evidence type="ECO:0000256" key="1">
    <source>
        <dbReference type="ARBA" id="ARBA00023002"/>
    </source>
</evidence>
<comment type="caution">
    <text evidence="3">The sequence shown here is derived from an EMBL/GenBank/DDBJ whole genome shotgun (WGS) entry which is preliminary data.</text>
</comment>
<accession>A0A4D9DBJ3</accession>
<organism evidence="3 4">
    <name type="scientific">Platysternon megacephalum</name>
    <name type="common">big-headed turtle</name>
    <dbReference type="NCBI Taxonomy" id="55544"/>
    <lineage>
        <taxon>Eukaryota</taxon>
        <taxon>Metazoa</taxon>
        <taxon>Chordata</taxon>
        <taxon>Craniata</taxon>
        <taxon>Vertebrata</taxon>
        <taxon>Euteleostomi</taxon>
        <taxon>Archelosauria</taxon>
        <taxon>Testudinata</taxon>
        <taxon>Testudines</taxon>
        <taxon>Cryptodira</taxon>
        <taxon>Durocryptodira</taxon>
        <taxon>Testudinoidea</taxon>
        <taxon>Platysternidae</taxon>
        <taxon>Platysternon</taxon>
    </lineage>
</organism>
<evidence type="ECO:0000313" key="4">
    <source>
        <dbReference type="Proteomes" id="UP000297703"/>
    </source>
</evidence>
<dbReference type="Gene3D" id="3.40.50.720">
    <property type="entry name" value="NAD(P)-binding Rossmann-like Domain"/>
    <property type="match status" value="1"/>
</dbReference>
<reference evidence="3 4" key="1">
    <citation type="submission" date="2019-04" db="EMBL/GenBank/DDBJ databases">
        <title>Draft genome of the big-headed turtle Platysternon megacephalum.</title>
        <authorList>
            <person name="Gong S."/>
        </authorList>
    </citation>
    <scope>NUCLEOTIDE SEQUENCE [LARGE SCALE GENOMIC DNA]</scope>
    <source>
        <strain evidence="3">DO16091913</strain>
        <tissue evidence="3">Muscle</tissue>
    </source>
</reference>
<gene>
    <name evidence="3" type="ORF">DR999_PMT23644</name>
</gene>
<evidence type="ECO:0000313" key="3">
    <source>
        <dbReference type="EMBL" id="TFJ95006.1"/>
    </source>
</evidence>
<dbReference type="AlphaFoldDB" id="A0A4D9DBJ3"/>
<dbReference type="GO" id="GO:0016491">
    <property type="term" value="F:oxidoreductase activity"/>
    <property type="evidence" value="ECO:0007669"/>
    <property type="project" value="UniProtKB-KW"/>
</dbReference>
<dbReference type="PANTHER" id="PTHR43401:SF2">
    <property type="entry name" value="L-THREONINE 3-DEHYDROGENASE"/>
    <property type="match status" value="1"/>
</dbReference>
<dbReference type="Proteomes" id="UP000297703">
    <property type="component" value="Unassembled WGS sequence"/>
</dbReference>
<protein>
    <submittedName>
        <fullName evidence="3">Enoyl-CoA hydratase</fullName>
    </submittedName>
</protein>
<keyword evidence="4" id="KW-1185">Reference proteome</keyword>
<dbReference type="InterPro" id="IPR036291">
    <property type="entry name" value="NAD(P)-bd_dom_sf"/>
</dbReference>
<proteinExistence type="predicted"/>